<dbReference type="AlphaFoldDB" id="A0A3D9H9G8"/>
<dbReference type="Proteomes" id="UP000256845">
    <property type="component" value="Unassembled WGS sequence"/>
</dbReference>
<name>A0A3D9H9G8_9PROT</name>
<dbReference type="EMBL" id="QRDW01000010">
    <property type="protein sequence ID" value="RED46142.1"/>
    <property type="molecule type" value="Genomic_DNA"/>
</dbReference>
<protein>
    <submittedName>
        <fullName evidence="1">Uncharacterized protein</fullName>
    </submittedName>
</protein>
<keyword evidence="2" id="KW-1185">Reference proteome</keyword>
<proteinExistence type="predicted"/>
<reference evidence="1 2" key="1">
    <citation type="submission" date="2018-07" db="EMBL/GenBank/DDBJ databases">
        <title>Genomic Encyclopedia of Type Strains, Phase III (KMG-III): the genomes of soil and plant-associated and newly described type strains.</title>
        <authorList>
            <person name="Whitman W."/>
        </authorList>
    </citation>
    <scope>NUCLEOTIDE SEQUENCE [LARGE SCALE GENOMIC DNA]</scope>
    <source>
        <strain evidence="1 2">CECT 8488</strain>
    </source>
</reference>
<comment type="caution">
    <text evidence="1">The sequence shown here is derived from an EMBL/GenBank/DDBJ whole genome shotgun (WGS) entry which is preliminary data.</text>
</comment>
<evidence type="ECO:0000313" key="2">
    <source>
        <dbReference type="Proteomes" id="UP000256845"/>
    </source>
</evidence>
<sequence length="83" mass="9005">MQKLKKAIAKAIKDADSSWFNENYSKQADAVLQAIRAKGFVIVEAEATEAQVEAGREALTTGRYKPSEVVSKLYAVMVGAADK</sequence>
<accession>A0A3D9H9G8</accession>
<gene>
    <name evidence="1" type="ORF">DFP90_11051</name>
</gene>
<organism evidence="1 2">
    <name type="scientific">Aestuariispira insulae</name>
    <dbReference type="NCBI Taxonomy" id="1461337"/>
    <lineage>
        <taxon>Bacteria</taxon>
        <taxon>Pseudomonadati</taxon>
        <taxon>Pseudomonadota</taxon>
        <taxon>Alphaproteobacteria</taxon>
        <taxon>Rhodospirillales</taxon>
        <taxon>Kiloniellaceae</taxon>
        <taxon>Aestuariispira</taxon>
    </lineage>
</organism>
<evidence type="ECO:0000313" key="1">
    <source>
        <dbReference type="EMBL" id="RED46142.1"/>
    </source>
</evidence>
<dbReference type="RefSeq" id="WP_115938089.1">
    <property type="nucleotide sequence ID" value="NZ_QRDW01000010.1"/>
</dbReference>